<protein>
    <submittedName>
        <fullName evidence="1">Uncharacterized protein</fullName>
    </submittedName>
</protein>
<sequence length="93" mass="10631">MTKNCIIWPENKRTESDPCFIHAFEREILGIGGLHSVQAICYDNYLLVLEGKMGFKRINDIPGLGISSTFKEVRRRGQRVDIGGYYLDPKEIV</sequence>
<dbReference type="EMBL" id="LAZR01008222">
    <property type="protein sequence ID" value="KKM80174.1"/>
    <property type="molecule type" value="Genomic_DNA"/>
</dbReference>
<name>A0A0F9KD56_9ZZZZ</name>
<organism evidence="1">
    <name type="scientific">marine sediment metagenome</name>
    <dbReference type="NCBI Taxonomy" id="412755"/>
    <lineage>
        <taxon>unclassified sequences</taxon>
        <taxon>metagenomes</taxon>
        <taxon>ecological metagenomes</taxon>
    </lineage>
</organism>
<accession>A0A0F9KD56</accession>
<comment type="caution">
    <text evidence="1">The sequence shown here is derived from an EMBL/GenBank/DDBJ whole genome shotgun (WGS) entry which is preliminary data.</text>
</comment>
<evidence type="ECO:0000313" key="1">
    <source>
        <dbReference type="EMBL" id="KKM80174.1"/>
    </source>
</evidence>
<proteinExistence type="predicted"/>
<gene>
    <name evidence="1" type="ORF">LCGC14_1342460</name>
</gene>
<reference evidence="1" key="1">
    <citation type="journal article" date="2015" name="Nature">
        <title>Complex archaea that bridge the gap between prokaryotes and eukaryotes.</title>
        <authorList>
            <person name="Spang A."/>
            <person name="Saw J.H."/>
            <person name="Jorgensen S.L."/>
            <person name="Zaremba-Niedzwiedzka K."/>
            <person name="Martijn J."/>
            <person name="Lind A.E."/>
            <person name="van Eijk R."/>
            <person name="Schleper C."/>
            <person name="Guy L."/>
            <person name="Ettema T.J."/>
        </authorList>
    </citation>
    <scope>NUCLEOTIDE SEQUENCE</scope>
</reference>
<dbReference type="AlphaFoldDB" id="A0A0F9KD56"/>